<dbReference type="EMBL" id="LN774769">
    <property type="protein sequence ID" value="CEN27791.1"/>
    <property type="molecule type" value="Genomic_DNA"/>
</dbReference>
<dbReference type="GeneID" id="71636504"/>
<protein>
    <submittedName>
        <fullName evidence="1">DUF1831-containing protein</fullName>
    </submittedName>
</protein>
<dbReference type="Pfam" id="PF08866">
    <property type="entry name" value="DUF1831"/>
    <property type="match status" value="1"/>
</dbReference>
<dbReference type="HOGENOM" id="CLU_169601_0_0_9"/>
<sequence>MAFITEKHLDDCKDTYQLSDSIKKYTLMDTTFIKNKIGNFELSRILEQVPNSGDGPLLKIIVNSDLTGFKLSITDKAGLRHINIFKSPENKMIQDKFYFQMNALVDRGVFKKVN</sequence>
<dbReference type="SUPFAM" id="SSF160800">
    <property type="entry name" value="Lp2179-like"/>
    <property type="match status" value="1"/>
</dbReference>
<dbReference type="RefSeq" id="WP_047915025.1">
    <property type="nucleotide sequence ID" value="NZ_LN774769.1"/>
</dbReference>
<dbReference type="AlphaFoldDB" id="A0A0D6DVM6"/>
<accession>A0A0D6DVM6</accession>
<organism evidence="1 2">
    <name type="scientific">Pseudolactococcus piscium MKFS47</name>
    <dbReference type="NCBI Taxonomy" id="297352"/>
    <lineage>
        <taxon>Bacteria</taxon>
        <taxon>Bacillati</taxon>
        <taxon>Bacillota</taxon>
        <taxon>Bacilli</taxon>
        <taxon>Lactobacillales</taxon>
        <taxon>Streptococcaceae</taxon>
        <taxon>Pseudolactococcus</taxon>
    </lineage>
</organism>
<proteinExistence type="predicted"/>
<evidence type="ECO:0000313" key="2">
    <source>
        <dbReference type="Proteomes" id="UP000033166"/>
    </source>
</evidence>
<dbReference type="STRING" id="1364.LP2241_20237"/>
<gene>
    <name evidence="1" type="ORF">LACPI_0591</name>
</gene>
<dbReference type="Gene3D" id="3.30.1820.10">
    <property type="entry name" value="Lp2179-like"/>
    <property type="match status" value="1"/>
</dbReference>
<dbReference type="InterPro" id="IPR035942">
    <property type="entry name" value="Lp2179-like_sf"/>
</dbReference>
<evidence type="ECO:0000313" key="1">
    <source>
        <dbReference type="EMBL" id="CEN27791.1"/>
    </source>
</evidence>
<dbReference type="Proteomes" id="UP000033166">
    <property type="component" value="Chromosome I"/>
</dbReference>
<name>A0A0D6DVM6_9LACT</name>
<dbReference type="KEGG" id="lpk:LACPI_0591"/>
<reference evidence="2" key="1">
    <citation type="submission" date="2015-01" db="EMBL/GenBank/DDBJ databases">
        <authorList>
            <person name="Andreevskaya M."/>
        </authorList>
    </citation>
    <scope>NUCLEOTIDE SEQUENCE [LARGE SCALE GENOMIC DNA]</scope>
    <source>
        <strain evidence="2">MKFS47</strain>
    </source>
</reference>
<dbReference type="InterPro" id="IPR014965">
    <property type="entry name" value="Amino_acid_metab_prot_put"/>
</dbReference>